<accession>A0ABV7K3L4</accession>
<keyword evidence="2" id="KW-1185">Reference proteome</keyword>
<dbReference type="PROSITE" id="PS51257">
    <property type="entry name" value="PROKAR_LIPOPROTEIN"/>
    <property type="match status" value="1"/>
</dbReference>
<evidence type="ECO:0000313" key="1">
    <source>
        <dbReference type="EMBL" id="MFC3203606.1"/>
    </source>
</evidence>
<dbReference type="RefSeq" id="WP_123327362.1">
    <property type="nucleotide sequence ID" value="NZ_JBHRSX010000096.1"/>
</dbReference>
<gene>
    <name evidence="1" type="ORF">ACFOEW_17510</name>
</gene>
<proteinExistence type="predicted"/>
<organism evidence="1 2">
    <name type="scientific">Alteromonas oceani</name>
    <dbReference type="NCBI Taxonomy" id="2071609"/>
    <lineage>
        <taxon>Bacteria</taxon>
        <taxon>Pseudomonadati</taxon>
        <taxon>Pseudomonadota</taxon>
        <taxon>Gammaproteobacteria</taxon>
        <taxon>Alteromonadales</taxon>
        <taxon>Alteromonadaceae</taxon>
        <taxon>Alteromonas/Salinimonas group</taxon>
        <taxon>Alteromonas</taxon>
    </lineage>
</organism>
<name>A0ABV7K3L4_9ALTE</name>
<comment type="caution">
    <text evidence="1">The sequence shown here is derived from an EMBL/GenBank/DDBJ whole genome shotgun (WGS) entry which is preliminary data.</text>
</comment>
<protein>
    <recommendedName>
        <fullName evidence="3">Lipoprotein</fullName>
    </recommendedName>
</protein>
<evidence type="ECO:0008006" key="3">
    <source>
        <dbReference type="Google" id="ProtNLM"/>
    </source>
</evidence>
<dbReference type="EMBL" id="JBHRSX010000096">
    <property type="protein sequence ID" value="MFC3203606.1"/>
    <property type="molecule type" value="Genomic_DNA"/>
</dbReference>
<evidence type="ECO:0000313" key="2">
    <source>
        <dbReference type="Proteomes" id="UP001595477"/>
    </source>
</evidence>
<sequence length="207" mass="22516">MRYFLACLCVLLLSGCGGDDGPDDLQAFAASQAERRGFTAVPNQDNVSLADLDLSTEQDYAEIRLVFTDSSASDYEVIKAFDEDIKASLSEAQLFALNTETTLSGYDSGCLPAHCVIYLVALHGLQTTLVDNLLDLRSFLGDINTPAEISFVSPESYYYQQNEDGYLTLTIWSDCNGNSGVDLVQITRGGDVLVQQTLATKHSNLVC</sequence>
<reference evidence="2" key="1">
    <citation type="journal article" date="2019" name="Int. J. Syst. Evol. Microbiol.">
        <title>The Global Catalogue of Microorganisms (GCM) 10K type strain sequencing project: providing services to taxonomists for standard genome sequencing and annotation.</title>
        <authorList>
            <consortium name="The Broad Institute Genomics Platform"/>
            <consortium name="The Broad Institute Genome Sequencing Center for Infectious Disease"/>
            <person name="Wu L."/>
            <person name="Ma J."/>
        </authorList>
    </citation>
    <scope>NUCLEOTIDE SEQUENCE [LARGE SCALE GENOMIC DNA]</scope>
    <source>
        <strain evidence="2">KCTC 52449</strain>
    </source>
</reference>
<dbReference type="Proteomes" id="UP001595477">
    <property type="component" value="Unassembled WGS sequence"/>
</dbReference>